<dbReference type="RefSeq" id="WP_274734581.1">
    <property type="nucleotide sequence ID" value="NZ_JARBHF010000037.1"/>
</dbReference>
<dbReference type="EMBL" id="JARBHI010000019">
    <property type="protein sequence ID" value="MDE1656968.1"/>
    <property type="molecule type" value="Genomic_DNA"/>
</dbReference>
<accession>A0ABT5V7M2</accession>
<feature type="region of interest" description="Disordered" evidence="1">
    <location>
        <begin position="1"/>
        <end position="23"/>
    </location>
</feature>
<sequence>MTTEEENTELTESVDDSNPDEDEVQLPIVPVKSDATPAPPTEPIKAQTLPAAQVASIDLTVPILEVLTDPTM</sequence>
<proteinExistence type="predicted"/>
<evidence type="ECO:0000256" key="1">
    <source>
        <dbReference type="SAM" id="MobiDB-lite"/>
    </source>
</evidence>
<organism evidence="2 3">
    <name type="scientific">Actinotignum sanguinis</name>
    <dbReference type="NCBI Taxonomy" id="1445614"/>
    <lineage>
        <taxon>Bacteria</taxon>
        <taxon>Bacillati</taxon>
        <taxon>Actinomycetota</taxon>
        <taxon>Actinomycetes</taxon>
        <taxon>Actinomycetales</taxon>
        <taxon>Actinomycetaceae</taxon>
        <taxon>Actinotignum</taxon>
    </lineage>
</organism>
<name>A0ABT5V7M2_9ACTO</name>
<keyword evidence="3" id="KW-1185">Reference proteome</keyword>
<reference evidence="2 3" key="1">
    <citation type="submission" date="2023-02" db="EMBL/GenBank/DDBJ databases">
        <title>Defining the Infant Male Urobiome and Moving Towards Mechanisms in Urobiome Research.</title>
        <authorList>
            <person name="Reasoner S."/>
            <person name="Flores V."/>
            <person name="Van Horn G."/>
            <person name="Morales G."/>
            <person name="Peard L."/>
            <person name="Abelson B."/>
            <person name="Manuel C."/>
            <person name="Lee J."/>
            <person name="Baker B."/>
            <person name="Williams T."/>
            <person name="Schmitz J."/>
            <person name="Clayton D."/>
            <person name="Hadjifrangiskou M."/>
        </authorList>
    </citation>
    <scope>NUCLEOTIDE SEQUENCE [LARGE SCALE GENOMIC DNA]</scope>
    <source>
        <strain evidence="2 3">AS1053</strain>
    </source>
</reference>
<comment type="caution">
    <text evidence="2">The sequence shown here is derived from an EMBL/GenBank/DDBJ whole genome shotgun (WGS) entry which is preliminary data.</text>
</comment>
<evidence type="ECO:0000313" key="2">
    <source>
        <dbReference type="EMBL" id="MDE1656968.1"/>
    </source>
</evidence>
<evidence type="ECO:0000313" key="3">
    <source>
        <dbReference type="Proteomes" id="UP001219297"/>
    </source>
</evidence>
<gene>
    <name evidence="2" type="ORF">PWJ81_07790</name>
</gene>
<protein>
    <submittedName>
        <fullName evidence="2">Acetyl-CoA carboxylase</fullName>
    </submittedName>
</protein>
<dbReference type="Proteomes" id="UP001219297">
    <property type="component" value="Unassembled WGS sequence"/>
</dbReference>